<dbReference type="InterPro" id="IPR045402">
    <property type="entry name" value="GAP1-N2"/>
</dbReference>
<proteinExistence type="predicted"/>
<name>A0A8I0LBZ5_9CORY</name>
<feature type="domain" description="GTPase-associated protein 1 N-terminal" evidence="1">
    <location>
        <begin position="8"/>
        <end position="138"/>
    </location>
</feature>
<dbReference type="RefSeq" id="WP_191733034.1">
    <property type="nucleotide sequence ID" value="NZ_JACSPR010000003.1"/>
</dbReference>
<dbReference type="EMBL" id="JACSPR010000003">
    <property type="protein sequence ID" value="MBD8029806.1"/>
    <property type="molecule type" value="Genomic_DNA"/>
</dbReference>
<keyword evidence="3" id="KW-1185">Reference proteome</keyword>
<dbReference type="AlphaFoldDB" id="A0A8I0LBZ5"/>
<gene>
    <name evidence="2" type="ORF">H9627_05615</name>
</gene>
<dbReference type="Pfam" id="PF20013">
    <property type="entry name" value="GAP1-N2"/>
    <property type="match status" value="1"/>
</dbReference>
<evidence type="ECO:0000313" key="2">
    <source>
        <dbReference type="EMBL" id="MBD8029806.1"/>
    </source>
</evidence>
<organism evidence="2 3">
    <name type="scientific">Corynebacterium gallinarum</name>
    <dbReference type="NCBI Taxonomy" id="2762214"/>
    <lineage>
        <taxon>Bacteria</taxon>
        <taxon>Bacillati</taxon>
        <taxon>Actinomycetota</taxon>
        <taxon>Actinomycetes</taxon>
        <taxon>Mycobacteriales</taxon>
        <taxon>Corynebacteriaceae</taxon>
        <taxon>Corynebacterium</taxon>
    </lineage>
</organism>
<comment type="caution">
    <text evidence="2">The sequence shown here is derived from an EMBL/GenBank/DDBJ whole genome shotgun (WGS) entry which is preliminary data.</text>
</comment>
<evidence type="ECO:0000313" key="3">
    <source>
        <dbReference type="Proteomes" id="UP000650224"/>
    </source>
</evidence>
<protein>
    <recommendedName>
        <fullName evidence="1">GTPase-associated protein 1 N-terminal domain-containing protein</fullName>
    </recommendedName>
</protein>
<dbReference type="Proteomes" id="UP000650224">
    <property type="component" value="Unassembled WGS sequence"/>
</dbReference>
<accession>A0A8I0LBZ5</accession>
<reference evidence="2 3" key="1">
    <citation type="submission" date="2020-08" db="EMBL/GenBank/DDBJ databases">
        <title>A Genomic Blueprint of the Chicken Gut Microbiome.</title>
        <authorList>
            <person name="Gilroy R."/>
            <person name="Ravi A."/>
            <person name="Getino M."/>
            <person name="Pursley I."/>
            <person name="Horton D.L."/>
            <person name="Alikhan N.-F."/>
            <person name="Baker D."/>
            <person name="Gharbi K."/>
            <person name="Hall N."/>
            <person name="Watson M."/>
            <person name="Adriaenssens E.M."/>
            <person name="Foster-Nyarko E."/>
            <person name="Jarju S."/>
            <person name="Secka A."/>
            <person name="Antonio M."/>
            <person name="Oren A."/>
            <person name="Chaudhuri R."/>
            <person name="La Ragione R.M."/>
            <person name="Hildebrand F."/>
            <person name="Pallen M.J."/>
        </authorList>
    </citation>
    <scope>NUCLEOTIDE SEQUENCE [LARGE SCALE GENOMIC DNA]</scope>
    <source>
        <strain evidence="2 3">Sa1YVA5</strain>
    </source>
</reference>
<evidence type="ECO:0000259" key="1">
    <source>
        <dbReference type="Pfam" id="PF20013"/>
    </source>
</evidence>
<sequence>MTGAAMSFGSFSKGAGGWQIGQQVGALTDDQARALQPLAPTQLSSTTAVPTYPSREERTRLVRRYAWIPAPWDDHQRVFLASVPAGADATGRQGNVFTYIHLPDAADPASFDVVDALYSPDIPTPFGSRETDTAQIPEQLRTPGPVRDLVGFFLDGWDDAAGTPLPEPFSTIPNTTTGQRRINARYIAHLIAEGKTVVLATPIHEAVLWVAAVAEELTQAAFSFSTFERVNTVVDATNRGAQLVCIPPQDVIRARLDLDQVEVLLSTEDYPAVESVVDKLPVATPTDPVLVDATPISNPFEETEAPRTEVEFPADTAWKDIQSYLKREDTPTYFTPGITVKPGPPDRIFLAEATPEQWAQVLQGQDDAFTVSRILALLLFPPTTAYGRQSRVKVLAAEALHPGCSEAVTRFEWLFDFTAEQWDSLKREAVHELQDYPHLPQPGNPYSPVHDLMAEIVQEHAAYIGRRDELASISRKRTGPFTSKSAGRN</sequence>